<reference evidence="2" key="1">
    <citation type="submission" date="2021-01" db="EMBL/GenBank/DDBJ databases">
        <title>Chromosome-level genome assembly of a human fungal pathogen reveals clustering of transcriptionally co-regulated genes.</title>
        <authorList>
            <person name="Voorhies M."/>
            <person name="Cohen S."/>
            <person name="Shea T.P."/>
            <person name="Petrus S."/>
            <person name="Munoz J.F."/>
            <person name="Poplawski S."/>
            <person name="Goldman W.E."/>
            <person name="Michael T."/>
            <person name="Cuomo C.A."/>
            <person name="Sil A."/>
            <person name="Beyhan S."/>
        </authorList>
    </citation>
    <scope>NUCLEOTIDE SEQUENCE</scope>
    <source>
        <strain evidence="2">H88</strain>
    </source>
</reference>
<feature type="region of interest" description="Disordered" evidence="1">
    <location>
        <begin position="1"/>
        <end position="52"/>
    </location>
</feature>
<gene>
    <name evidence="2" type="ORF">I7I53_09359</name>
</gene>
<dbReference type="AlphaFoldDB" id="A0A8A1L8I3"/>
<evidence type="ECO:0000313" key="3">
    <source>
        <dbReference type="Proteomes" id="UP000663419"/>
    </source>
</evidence>
<name>A0A8A1L8I3_AJEC8</name>
<organism evidence="2 3">
    <name type="scientific">Ajellomyces capsulatus (strain H88)</name>
    <name type="common">Darling's disease fungus</name>
    <name type="synonym">Histoplasma capsulatum</name>
    <dbReference type="NCBI Taxonomy" id="544711"/>
    <lineage>
        <taxon>Eukaryota</taxon>
        <taxon>Fungi</taxon>
        <taxon>Dikarya</taxon>
        <taxon>Ascomycota</taxon>
        <taxon>Pezizomycotina</taxon>
        <taxon>Eurotiomycetes</taxon>
        <taxon>Eurotiomycetidae</taxon>
        <taxon>Onygenales</taxon>
        <taxon>Ajellomycetaceae</taxon>
        <taxon>Histoplasma</taxon>
    </lineage>
</organism>
<evidence type="ECO:0000256" key="1">
    <source>
        <dbReference type="SAM" id="MobiDB-lite"/>
    </source>
</evidence>
<feature type="compositionally biased region" description="Polar residues" evidence="1">
    <location>
        <begin position="1"/>
        <end position="18"/>
    </location>
</feature>
<dbReference type="Proteomes" id="UP000663419">
    <property type="component" value="Chromosome 1"/>
</dbReference>
<dbReference type="EMBL" id="CP069102">
    <property type="protein sequence ID" value="QSS49095.1"/>
    <property type="molecule type" value="Genomic_DNA"/>
</dbReference>
<accession>A0A8A1L8I3</accession>
<protein>
    <submittedName>
        <fullName evidence="2">Arrestin domain-containing protein</fullName>
    </submittedName>
</protein>
<evidence type="ECO:0000313" key="2">
    <source>
        <dbReference type="EMBL" id="QSS49095.1"/>
    </source>
</evidence>
<sequence>MRSSQMPNIATEPTTSDSRYQRCRRKSWQRRRSSSSHFPLQICRGRNRPGMSKNCPFSQIAHGALRKANSPVMANPVYQREASNFSSPAIIGTISSSLSPHGTPRA</sequence>
<proteinExistence type="predicted"/>
<dbReference type="VEuPathDB" id="FungiDB:I7I53_09359"/>
<feature type="compositionally biased region" description="Basic residues" evidence="1">
    <location>
        <begin position="21"/>
        <end position="34"/>
    </location>
</feature>